<feature type="compositionally biased region" description="Polar residues" evidence="2">
    <location>
        <begin position="8"/>
        <end position="30"/>
    </location>
</feature>
<sequence>MSLCDDISGSNNESKQNENTPSSPSSSQQHAKGIDIKAAMSILSSRQPHSHHDHECHSVKDNDVRKTMGQTIHLISECDADGHGPNKEGKACNDGGVAPPDNHNKNNAEQKAKEEQQQKRKEEREKEILQTMEKMSIRELLKTVMNVQKERVETYRTYESGLQNVLSSGNVTTYPNVCANVTATFSVLSQTIRTVQTVLQEAKKKRKDLILLLKNLQAKECEKLNLTAALHLEKMRERDHRIGLEMENISNNEDDDSNENGHKKKAGEERIGELLRQGVASLTNKLSNCIEDINEVLEELRYALAEEEEEEEG</sequence>
<dbReference type="PANTHER" id="PTHR28309">
    <property type="entry name" value="REQUIRED FOR EXCISION 1-B DOMAIN-CONTAINING PROTEIN"/>
    <property type="match status" value="1"/>
</dbReference>
<dbReference type="AlphaFoldDB" id="A0A7S1YPV9"/>
<accession>A0A7S1YPV9</accession>
<name>A0A7S1YPV9_9STRA</name>
<protein>
    <submittedName>
        <fullName evidence="3">Uncharacterized protein</fullName>
    </submittedName>
</protein>
<dbReference type="EMBL" id="HBGN01003220">
    <property type="protein sequence ID" value="CAD9315740.1"/>
    <property type="molecule type" value="Transcribed_RNA"/>
</dbReference>
<feature type="region of interest" description="Disordered" evidence="2">
    <location>
        <begin position="246"/>
        <end position="265"/>
    </location>
</feature>
<feature type="region of interest" description="Disordered" evidence="2">
    <location>
        <begin position="77"/>
        <end position="125"/>
    </location>
</feature>
<dbReference type="InterPro" id="IPR039491">
    <property type="entry name" value="REX1-B"/>
</dbReference>
<dbReference type="Pfam" id="PF14966">
    <property type="entry name" value="DNA_repr_REX1B"/>
    <property type="match status" value="1"/>
</dbReference>
<gene>
    <name evidence="3" type="ORF">DBRI1063_LOCUS2147</name>
</gene>
<evidence type="ECO:0000313" key="3">
    <source>
        <dbReference type="EMBL" id="CAD9315740.1"/>
    </source>
</evidence>
<proteinExistence type="predicted"/>
<keyword evidence="1" id="KW-0175">Coiled coil</keyword>
<feature type="compositionally biased region" description="Basic and acidic residues" evidence="2">
    <location>
        <begin position="102"/>
        <end position="125"/>
    </location>
</feature>
<feature type="region of interest" description="Disordered" evidence="2">
    <location>
        <begin position="1"/>
        <end position="62"/>
    </location>
</feature>
<evidence type="ECO:0000256" key="2">
    <source>
        <dbReference type="SAM" id="MobiDB-lite"/>
    </source>
</evidence>
<evidence type="ECO:0000256" key="1">
    <source>
        <dbReference type="SAM" id="Coils"/>
    </source>
</evidence>
<feature type="compositionally biased region" description="Basic and acidic residues" evidence="2">
    <location>
        <begin position="80"/>
        <end position="91"/>
    </location>
</feature>
<reference evidence="3" key="1">
    <citation type="submission" date="2021-01" db="EMBL/GenBank/DDBJ databases">
        <authorList>
            <person name="Corre E."/>
            <person name="Pelletier E."/>
            <person name="Niang G."/>
            <person name="Scheremetjew M."/>
            <person name="Finn R."/>
            <person name="Kale V."/>
            <person name="Holt S."/>
            <person name="Cochrane G."/>
            <person name="Meng A."/>
            <person name="Brown T."/>
            <person name="Cohen L."/>
        </authorList>
    </citation>
    <scope>NUCLEOTIDE SEQUENCE</scope>
    <source>
        <strain evidence="3">Pop2</strain>
    </source>
</reference>
<feature type="compositionally biased region" description="Basic and acidic residues" evidence="2">
    <location>
        <begin position="50"/>
        <end position="62"/>
    </location>
</feature>
<dbReference type="PANTHER" id="PTHR28309:SF1">
    <property type="entry name" value="REQUIRED FOR EXCISION 1-B DOMAIN-CONTAINING PROTEIN"/>
    <property type="match status" value="1"/>
</dbReference>
<organism evidence="3">
    <name type="scientific">Ditylum brightwellii</name>
    <dbReference type="NCBI Taxonomy" id="49249"/>
    <lineage>
        <taxon>Eukaryota</taxon>
        <taxon>Sar</taxon>
        <taxon>Stramenopiles</taxon>
        <taxon>Ochrophyta</taxon>
        <taxon>Bacillariophyta</taxon>
        <taxon>Mediophyceae</taxon>
        <taxon>Lithodesmiophycidae</taxon>
        <taxon>Lithodesmiales</taxon>
        <taxon>Lithodesmiaceae</taxon>
        <taxon>Ditylum</taxon>
    </lineage>
</organism>
<feature type="coiled-coil region" evidence="1">
    <location>
        <begin position="279"/>
        <end position="310"/>
    </location>
</feature>